<name>A0A5B0SAT9_PUCGR</name>
<dbReference type="AlphaFoldDB" id="A0A5B0SAT9"/>
<dbReference type="EMBL" id="VDEP01000043">
    <property type="protein sequence ID" value="KAA1134980.1"/>
    <property type="molecule type" value="Genomic_DNA"/>
</dbReference>
<gene>
    <name evidence="1" type="ORF">PGTUg99_019099</name>
</gene>
<organism evidence="1 2">
    <name type="scientific">Puccinia graminis f. sp. tritici</name>
    <dbReference type="NCBI Taxonomy" id="56615"/>
    <lineage>
        <taxon>Eukaryota</taxon>
        <taxon>Fungi</taxon>
        <taxon>Dikarya</taxon>
        <taxon>Basidiomycota</taxon>
        <taxon>Pucciniomycotina</taxon>
        <taxon>Pucciniomycetes</taxon>
        <taxon>Pucciniales</taxon>
        <taxon>Pucciniaceae</taxon>
        <taxon>Puccinia</taxon>
    </lineage>
</organism>
<protein>
    <submittedName>
        <fullName evidence="1">Uncharacterized protein</fullName>
    </submittedName>
</protein>
<proteinExistence type="predicted"/>
<evidence type="ECO:0000313" key="2">
    <source>
        <dbReference type="Proteomes" id="UP000325313"/>
    </source>
</evidence>
<evidence type="ECO:0000313" key="1">
    <source>
        <dbReference type="EMBL" id="KAA1134980.1"/>
    </source>
</evidence>
<dbReference type="Proteomes" id="UP000325313">
    <property type="component" value="Unassembled WGS sequence"/>
</dbReference>
<accession>A0A5B0SAT9</accession>
<sequence length="145" mass="16195">MSVCCFEALRTSSSFHSIPLQLLSKLTAPSDEVRWIHPHLHCMYYYNTSTGTYNNIHHLPAPVEDVSGALSASVCDRLQKAFEDARPSQPRPSILQEIASVCDRKTTASSWAEIQECNDVRRDVTLICKGCSLGKSNQVDDPKDR</sequence>
<comment type="caution">
    <text evidence="1">The sequence shown here is derived from an EMBL/GenBank/DDBJ whole genome shotgun (WGS) entry which is preliminary data.</text>
</comment>
<reference evidence="1 2" key="1">
    <citation type="submission" date="2019-05" db="EMBL/GenBank/DDBJ databases">
        <title>Emergence of the Ug99 lineage of the wheat stem rust pathogen through somatic hybridization.</title>
        <authorList>
            <person name="Li F."/>
            <person name="Upadhyaya N.M."/>
            <person name="Sperschneider J."/>
            <person name="Matny O."/>
            <person name="Nguyen-Phuc H."/>
            <person name="Mago R."/>
            <person name="Raley C."/>
            <person name="Miller M.E."/>
            <person name="Silverstein K.A.T."/>
            <person name="Henningsen E."/>
            <person name="Hirsch C.D."/>
            <person name="Visser B."/>
            <person name="Pretorius Z.A."/>
            <person name="Steffenson B.J."/>
            <person name="Schwessinger B."/>
            <person name="Dodds P.N."/>
            <person name="Figueroa M."/>
        </authorList>
    </citation>
    <scope>NUCLEOTIDE SEQUENCE [LARGE SCALE GENOMIC DNA]</scope>
    <source>
        <strain evidence="1 2">Ug99</strain>
    </source>
</reference>